<reference evidence="1 2" key="1">
    <citation type="submission" date="2019-05" db="EMBL/GenBank/DDBJ databases">
        <title>The compact genome of Giardia muris reveals important steps in the evolution of intestinal protozoan parasites.</title>
        <authorList>
            <person name="Xu F."/>
            <person name="Jimenez-Gonzalez A."/>
            <person name="Einarsson E."/>
            <person name="Astvaldsson A."/>
            <person name="Peirasmaki D."/>
            <person name="Eckmann L."/>
            <person name="Andersson J.O."/>
            <person name="Svard S.G."/>
            <person name="Jerlstrom-Hultqvist J."/>
        </authorList>
    </citation>
    <scope>NUCLEOTIDE SEQUENCE [LARGE SCALE GENOMIC DNA]</scope>
    <source>
        <strain evidence="1 2">Roberts-Thomson</strain>
    </source>
</reference>
<dbReference type="AlphaFoldDB" id="A0A4Z1SWK0"/>
<dbReference type="SUPFAM" id="SSF101152">
    <property type="entry name" value="Mob1/phocein"/>
    <property type="match status" value="1"/>
</dbReference>
<evidence type="ECO:0000313" key="2">
    <source>
        <dbReference type="Proteomes" id="UP000315496"/>
    </source>
</evidence>
<dbReference type="InterPro" id="IPR036703">
    <property type="entry name" value="MOB_kinase_act_sf"/>
</dbReference>
<gene>
    <name evidence="1" type="ORF">GMRT_14267</name>
</gene>
<organism evidence="1 2">
    <name type="scientific">Giardia muris</name>
    <dbReference type="NCBI Taxonomy" id="5742"/>
    <lineage>
        <taxon>Eukaryota</taxon>
        <taxon>Metamonada</taxon>
        <taxon>Diplomonadida</taxon>
        <taxon>Hexamitidae</taxon>
        <taxon>Giardiinae</taxon>
        <taxon>Giardia</taxon>
    </lineage>
</organism>
<dbReference type="SMART" id="SM01388">
    <property type="entry name" value="Mob1_phocein"/>
    <property type="match status" value="1"/>
</dbReference>
<proteinExistence type="predicted"/>
<protein>
    <submittedName>
        <fullName evidence="1">Mob1-like protein</fullName>
    </submittedName>
</protein>
<dbReference type="Gene3D" id="1.20.140.30">
    <property type="entry name" value="MOB kinase activator"/>
    <property type="match status" value="1"/>
</dbReference>
<sequence>MTDDSFETTEEAYVTLRLNYRRLVELPEGEMDEEWVAYILPILYQQASKLFSIVVQFCTDESCPTMAVEEGRECYWPTSDGQDEALTASEYIEQCLAWFKAMLDNPQLFPGDPAASYPGGYFQVCLLMVRRLLHVYQHIYHAHNAEVAKYGFRLHLNTAYRYLLAFACRFGLVEKTDTDPSAQFLEAWGIKVDDLPTDAGAE</sequence>
<dbReference type="Pfam" id="PF03637">
    <property type="entry name" value="Mob1_phocein"/>
    <property type="match status" value="1"/>
</dbReference>
<evidence type="ECO:0000313" key="1">
    <source>
        <dbReference type="EMBL" id="TNJ30192.1"/>
    </source>
</evidence>
<dbReference type="EMBL" id="VDLU01000001">
    <property type="protein sequence ID" value="TNJ30192.1"/>
    <property type="molecule type" value="Genomic_DNA"/>
</dbReference>
<dbReference type="VEuPathDB" id="GiardiaDB:GMRT_14267"/>
<keyword evidence="2" id="KW-1185">Reference proteome</keyword>
<dbReference type="Proteomes" id="UP000315496">
    <property type="component" value="Chromosome 1"/>
</dbReference>
<name>A0A4Z1SWK0_GIAMU</name>
<dbReference type="PANTHER" id="PTHR22599">
    <property type="entry name" value="MPS ONE BINDER KINASE ACTIVATOR-LIKE MOB"/>
    <property type="match status" value="1"/>
</dbReference>
<dbReference type="OrthoDB" id="8170117at2759"/>
<comment type="caution">
    <text evidence="1">The sequence shown here is derived from an EMBL/GenBank/DDBJ whole genome shotgun (WGS) entry which is preliminary data.</text>
</comment>
<accession>A0A4Z1SWK0</accession>
<dbReference type="InterPro" id="IPR005301">
    <property type="entry name" value="MOB_kinase_act_fam"/>
</dbReference>